<sequence>SLHILLPVVLPLPILPVPLHLQLPHRIHHHIRLLLPAVPVPIHSARQEHHRILLPLLEVRHRILLHHRSRPAEEIAIHRIKDQPVRHRILLHHRSR</sequence>
<keyword evidence="2" id="KW-1185">Reference proteome</keyword>
<accession>A0AAV5TJK6</accession>
<proteinExistence type="predicted"/>
<dbReference type="EMBL" id="BTSX01000004">
    <property type="protein sequence ID" value="GMS94442.1"/>
    <property type="molecule type" value="Genomic_DNA"/>
</dbReference>
<organism evidence="1 2">
    <name type="scientific">Pristionchus entomophagus</name>
    <dbReference type="NCBI Taxonomy" id="358040"/>
    <lineage>
        <taxon>Eukaryota</taxon>
        <taxon>Metazoa</taxon>
        <taxon>Ecdysozoa</taxon>
        <taxon>Nematoda</taxon>
        <taxon>Chromadorea</taxon>
        <taxon>Rhabditida</taxon>
        <taxon>Rhabditina</taxon>
        <taxon>Diplogasteromorpha</taxon>
        <taxon>Diplogasteroidea</taxon>
        <taxon>Neodiplogasteridae</taxon>
        <taxon>Pristionchus</taxon>
    </lineage>
</organism>
<dbReference type="AlphaFoldDB" id="A0AAV5TJK6"/>
<reference evidence="1" key="1">
    <citation type="submission" date="2023-10" db="EMBL/GenBank/DDBJ databases">
        <title>Genome assembly of Pristionchus species.</title>
        <authorList>
            <person name="Yoshida K."/>
            <person name="Sommer R.J."/>
        </authorList>
    </citation>
    <scope>NUCLEOTIDE SEQUENCE</scope>
    <source>
        <strain evidence="1">RS0144</strain>
    </source>
</reference>
<protein>
    <recommendedName>
        <fullName evidence="3">G protein-coupled receptor</fullName>
    </recommendedName>
</protein>
<evidence type="ECO:0000313" key="1">
    <source>
        <dbReference type="EMBL" id="GMS94442.1"/>
    </source>
</evidence>
<evidence type="ECO:0008006" key="3">
    <source>
        <dbReference type="Google" id="ProtNLM"/>
    </source>
</evidence>
<comment type="caution">
    <text evidence="1">The sequence shown here is derived from an EMBL/GenBank/DDBJ whole genome shotgun (WGS) entry which is preliminary data.</text>
</comment>
<feature type="non-terminal residue" evidence="1">
    <location>
        <position position="96"/>
    </location>
</feature>
<evidence type="ECO:0000313" key="2">
    <source>
        <dbReference type="Proteomes" id="UP001432027"/>
    </source>
</evidence>
<name>A0AAV5TJK6_9BILA</name>
<gene>
    <name evidence="1" type="ORF">PENTCL1PPCAC_16618</name>
</gene>
<dbReference type="Proteomes" id="UP001432027">
    <property type="component" value="Unassembled WGS sequence"/>
</dbReference>
<feature type="non-terminal residue" evidence="1">
    <location>
        <position position="1"/>
    </location>
</feature>